<evidence type="ECO:0000313" key="3">
    <source>
        <dbReference type="EMBL" id="MFD2098092.1"/>
    </source>
</evidence>
<comment type="caution">
    <text evidence="3">The sequence shown here is derived from an EMBL/GenBank/DDBJ whole genome shotgun (WGS) entry which is preliminary data.</text>
</comment>
<dbReference type="InterPro" id="IPR054098">
    <property type="entry name" value="NGO1945-like_C"/>
</dbReference>
<dbReference type="InterPro" id="IPR044922">
    <property type="entry name" value="DUF2063_N_sf"/>
</dbReference>
<accession>A0ABW4XRA4</accession>
<dbReference type="Gene3D" id="3.90.930.50">
    <property type="match status" value="1"/>
</dbReference>
<reference evidence="4" key="1">
    <citation type="journal article" date="2019" name="Int. J. Syst. Evol. Microbiol.">
        <title>The Global Catalogue of Microorganisms (GCM) 10K type strain sequencing project: providing services to taxonomists for standard genome sequencing and annotation.</title>
        <authorList>
            <consortium name="The Broad Institute Genomics Platform"/>
            <consortium name="The Broad Institute Genome Sequencing Center for Infectious Disease"/>
            <person name="Wu L."/>
            <person name="Ma J."/>
        </authorList>
    </citation>
    <scope>NUCLEOTIDE SEQUENCE [LARGE SCALE GENOMIC DNA]</scope>
    <source>
        <strain evidence="4">CGMCC 1.10992</strain>
    </source>
</reference>
<gene>
    <name evidence="3" type="ORF">ACFSJ3_19115</name>
</gene>
<dbReference type="RefSeq" id="WP_345342424.1">
    <property type="nucleotide sequence ID" value="NZ_BAABLI010000034.1"/>
</dbReference>
<feature type="domain" description="Putative DNA-binding" evidence="1">
    <location>
        <begin position="7"/>
        <end position="92"/>
    </location>
</feature>
<evidence type="ECO:0000259" key="1">
    <source>
        <dbReference type="Pfam" id="PF09836"/>
    </source>
</evidence>
<proteinExistence type="predicted"/>
<sequence>MISFKDVQYELTEHIRMPERNAAPEGIEERRLAVYRELFFNNVKGFVDSAFPVLQTLYTDEQWLGLVKEFFANHNCQSPIFLDISKEFVDFLTEEYEATESDPVFLKDLAHYEWVELAVSAANDTDVEWLAVAPQQDTPLKVSPTAKVVSYPFKVHQISSDYQPQAADEQHTFLAVYRDRQDEVRFLELNPMSAQLLLLLAENPGVSSDALATAIHEMAPQFSIEQLQQGAMDVMAQLAQRGIICRGQ</sequence>
<evidence type="ECO:0000313" key="4">
    <source>
        <dbReference type="Proteomes" id="UP001597380"/>
    </source>
</evidence>
<name>A0ABW4XRA4_9GAMM</name>
<feature type="domain" description="NGO1945-like C-terminal" evidence="2">
    <location>
        <begin position="143"/>
        <end position="239"/>
    </location>
</feature>
<protein>
    <submittedName>
        <fullName evidence="3">DUF2063 domain-containing protein</fullName>
    </submittedName>
</protein>
<dbReference type="Pfam" id="PF22106">
    <property type="entry name" value="NGO1945_C"/>
    <property type="match status" value="1"/>
</dbReference>
<keyword evidence="4" id="KW-1185">Reference proteome</keyword>
<dbReference type="Pfam" id="PF09836">
    <property type="entry name" value="DUF2063"/>
    <property type="match status" value="1"/>
</dbReference>
<evidence type="ECO:0000259" key="2">
    <source>
        <dbReference type="Pfam" id="PF22106"/>
    </source>
</evidence>
<organism evidence="3 4">
    <name type="scientific">Corallincola platygyrae</name>
    <dbReference type="NCBI Taxonomy" id="1193278"/>
    <lineage>
        <taxon>Bacteria</taxon>
        <taxon>Pseudomonadati</taxon>
        <taxon>Pseudomonadota</taxon>
        <taxon>Gammaproteobacteria</taxon>
        <taxon>Alteromonadales</taxon>
        <taxon>Psychromonadaceae</taxon>
        <taxon>Corallincola</taxon>
    </lineage>
</organism>
<dbReference type="InterPro" id="IPR018640">
    <property type="entry name" value="DUF2063"/>
</dbReference>
<dbReference type="Proteomes" id="UP001597380">
    <property type="component" value="Unassembled WGS sequence"/>
</dbReference>
<dbReference type="Gene3D" id="1.10.150.690">
    <property type="entry name" value="DUF2063"/>
    <property type="match status" value="1"/>
</dbReference>
<dbReference type="EMBL" id="JBHUHT010000031">
    <property type="protein sequence ID" value="MFD2098092.1"/>
    <property type="molecule type" value="Genomic_DNA"/>
</dbReference>